<dbReference type="Proteomes" id="UP000716291">
    <property type="component" value="Unassembled WGS sequence"/>
</dbReference>
<dbReference type="GO" id="GO:0035269">
    <property type="term" value="P:protein O-linked glycosylation via mannose"/>
    <property type="evidence" value="ECO:0007669"/>
    <property type="project" value="TreeGrafter"/>
</dbReference>
<evidence type="ECO:0000256" key="3">
    <source>
        <dbReference type="ARBA" id="ARBA00022968"/>
    </source>
</evidence>
<dbReference type="GO" id="GO:0015020">
    <property type="term" value="F:glucuronosyltransferase activity"/>
    <property type="evidence" value="ECO:0007669"/>
    <property type="project" value="TreeGrafter"/>
</dbReference>
<evidence type="ECO:0000313" key="9">
    <source>
        <dbReference type="Proteomes" id="UP000716291"/>
    </source>
</evidence>
<dbReference type="PANTHER" id="PTHR12270:SF25">
    <property type="entry name" value="GLYCOSYLTRANSFERASE-LIKE PROTEIN LARGE"/>
    <property type="match status" value="1"/>
</dbReference>
<protein>
    <recommendedName>
        <fullName evidence="10">Glycosyltransferase family 49 protein</fullName>
    </recommendedName>
</protein>
<organism evidence="8 9">
    <name type="scientific">Rhizopus oryzae</name>
    <name type="common">Mucormycosis agent</name>
    <name type="synonym">Rhizopus arrhizus var. delemar</name>
    <dbReference type="NCBI Taxonomy" id="64495"/>
    <lineage>
        <taxon>Eukaryota</taxon>
        <taxon>Fungi</taxon>
        <taxon>Fungi incertae sedis</taxon>
        <taxon>Mucoromycota</taxon>
        <taxon>Mucoromycotina</taxon>
        <taxon>Mucoromycetes</taxon>
        <taxon>Mucorales</taxon>
        <taxon>Mucorineae</taxon>
        <taxon>Rhizopodaceae</taxon>
        <taxon>Rhizopus</taxon>
    </lineage>
</organism>
<reference evidence="8" key="1">
    <citation type="journal article" date="2020" name="Microb. Genom.">
        <title>Genetic diversity of clinical and environmental Mucorales isolates obtained from an investigation of mucormycosis cases among solid organ transplant recipients.</title>
        <authorList>
            <person name="Nguyen M.H."/>
            <person name="Kaul D."/>
            <person name="Muto C."/>
            <person name="Cheng S.J."/>
            <person name="Richter R.A."/>
            <person name="Bruno V.M."/>
            <person name="Liu G."/>
            <person name="Beyhan S."/>
            <person name="Sundermann A.J."/>
            <person name="Mounaud S."/>
            <person name="Pasculle A.W."/>
            <person name="Nierman W.C."/>
            <person name="Driscoll E."/>
            <person name="Cumbie R."/>
            <person name="Clancy C.J."/>
            <person name="Dupont C.L."/>
        </authorList>
    </citation>
    <scope>NUCLEOTIDE SEQUENCE</scope>
    <source>
        <strain evidence="8">GL11</strain>
    </source>
</reference>
<comment type="subcellular location">
    <subcellularLocation>
        <location evidence="1">Membrane</location>
        <topology evidence="1">Single-pass type II membrane protein</topology>
    </subcellularLocation>
</comment>
<sequence length="419" mass="48849">MKGFTTISNIVKYSIYTYLTASLFYSTLHLLGWFQAPSKSLQPRSALIISQLQSKYNTTQIASWSNDKAGRIDHTSPEDQILSKVFADAMGPSKVIPYYFKATEALDSEDVTIATLVTHNRFPVLSRLATRYQGPISVAIHINDDATKQTILNDLHTMYQTNPDMGRFVDIHLVVDKLDRQFNMWRNVAKFFARTEYIMMLDVDFHLCTDFRQSLRKHTDLMDILRQGKGAVVVPAFEYLAEEDGEDWRTFPTTKEGLMEIVQEEKIDMFHITWTRGHGSTNYTKWYGAKDPYRVEEYNYSYEPYVIYKKEGSPWCDERFVGYGANKAACLYEIYLAGIDYWVLPDDFLIHQTHHYPEDTRAKERKYNKRLYDYFREEVCLRYARLMISAGLWETSTADNLKSECTKIKGFKEMVAHVL</sequence>
<dbReference type="Pfam" id="PF13896">
    <property type="entry name" value="Glyco_transf_49"/>
    <property type="match status" value="2"/>
</dbReference>
<keyword evidence="6" id="KW-0325">Glycoprotein</keyword>
<dbReference type="InterPro" id="IPR029044">
    <property type="entry name" value="Nucleotide-diphossugar_trans"/>
</dbReference>
<evidence type="ECO:0000256" key="4">
    <source>
        <dbReference type="ARBA" id="ARBA00022989"/>
    </source>
</evidence>
<dbReference type="EMBL" id="JAANQT010001352">
    <property type="protein sequence ID" value="KAG1305505.1"/>
    <property type="molecule type" value="Genomic_DNA"/>
</dbReference>
<dbReference type="GO" id="GO:0016020">
    <property type="term" value="C:membrane"/>
    <property type="evidence" value="ECO:0007669"/>
    <property type="project" value="UniProtKB-SubCell"/>
</dbReference>
<proteinExistence type="predicted"/>
<evidence type="ECO:0008006" key="10">
    <source>
        <dbReference type="Google" id="ProtNLM"/>
    </source>
</evidence>
<dbReference type="SUPFAM" id="SSF53448">
    <property type="entry name" value="Nucleotide-diphospho-sugar transferases"/>
    <property type="match status" value="1"/>
</dbReference>
<comment type="caution">
    <text evidence="8">The sequence shown here is derived from an EMBL/GenBank/DDBJ whole genome shotgun (WGS) entry which is preliminary data.</text>
</comment>
<dbReference type="Gene3D" id="3.90.550.10">
    <property type="entry name" value="Spore Coat Polysaccharide Biosynthesis Protein SpsA, Chain A"/>
    <property type="match status" value="1"/>
</dbReference>
<name>A0A9P6X549_RHIOR</name>
<evidence type="ECO:0000256" key="6">
    <source>
        <dbReference type="ARBA" id="ARBA00023180"/>
    </source>
</evidence>
<feature type="transmembrane region" description="Helical" evidence="7">
    <location>
        <begin position="15"/>
        <end position="34"/>
    </location>
</feature>
<dbReference type="PANTHER" id="PTHR12270">
    <property type="entry name" value="GLYCOSYLTRANSFERASE-RELATED"/>
    <property type="match status" value="1"/>
</dbReference>
<gene>
    <name evidence="8" type="ORF">G6F64_008329</name>
</gene>
<accession>A0A9P6X549</accession>
<evidence type="ECO:0000256" key="1">
    <source>
        <dbReference type="ARBA" id="ARBA00004606"/>
    </source>
</evidence>
<keyword evidence="2 7" id="KW-0812">Transmembrane</keyword>
<keyword evidence="9" id="KW-1185">Reference proteome</keyword>
<dbReference type="InterPro" id="IPR051292">
    <property type="entry name" value="Xyl/GlcA_transferase"/>
</dbReference>
<keyword evidence="5 7" id="KW-0472">Membrane</keyword>
<evidence type="ECO:0000256" key="2">
    <source>
        <dbReference type="ARBA" id="ARBA00022692"/>
    </source>
</evidence>
<keyword evidence="4 7" id="KW-1133">Transmembrane helix</keyword>
<keyword evidence="3" id="KW-0735">Signal-anchor</keyword>
<dbReference type="OrthoDB" id="411524at2759"/>
<evidence type="ECO:0000256" key="7">
    <source>
        <dbReference type="SAM" id="Phobius"/>
    </source>
</evidence>
<dbReference type="GO" id="GO:0042285">
    <property type="term" value="F:xylosyltransferase activity"/>
    <property type="evidence" value="ECO:0007669"/>
    <property type="project" value="TreeGrafter"/>
</dbReference>
<evidence type="ECO:0000256" key="5">
    <source>
        <dbReference type="ARBA" id="ARBA00023136"/>
    </source>
</evidence>
<dbReference type="AlphaFoldDB" id="A0A9P6X549"/>
<evidence type="ECO:0000313" key="8">
    <source>
        <dbReference type="EMBL" id="KAG1305505.1"/>
    </source>
</evidence>